<reference evidence="8" key="1">
    <citation type="journal article" date="2016" name="Nat. Genet.">
        <title>A high-quality carrot genome assembly provides new insights into carotenoid accumulation and asterid genome evolution.</title>
        <authorList>
            <person name="Iorizzo M."/>
            <person name="Ellison S."/>
            <person name="Senalik D."/>
            <person name="Zeng P."/>
            <person name="Satapoomin P."/>
            <person name="Huang J."/>
            <person name="Bowman M."/>
            <person name="Iovene M."/>
            <person name="Sanseverino W."/>
            <person name="Cavagnaro P."/>
            <person name="Yildiz M."/>
            <person name="Macko-Podgorni A."/>
            <person name="Moranska E."/>
            <person name="Grzebelus E."/>
            <person name="Grzebelus D."/>
            <person name="Ashrafi H."/>
            <person name="Zheng Z."/>
            <person name="Cheng S."/>
            <person name="Spooner D."/>
            <person name="Van Deynze A."/>
            <person name="Simon P."/>
        </authorList>
    </citation>
    <scope>NUCLEOTIDE SEQUENCE</scope>
    <source>
        <tissue evidence="8">Leaf</tissue>
    </source>
</reference>
<name>A0AAF1BEE5_DAUCS</name>
<keyword evidence="2" id="KW-0963">Cytoplasm</keyword>
<dbReference type="GO" id="GO:0005737">
    <property type="term" value="C:cytoplasm"/>
    <property type="evidence" value="ECO:0007669"/>
    <property type="project" value="UniProtKB-SubCell"/>
</dbReference>
<evidence type="ECO:0000256" key="2">
    <source>
        <dbReference type="ARBA" id="ARBA00022490"/>
    </source>
</evidence>
<comment type="subcellular location">
    <subcellularLocation>
        <location evidence="1">Cytoplasm</location>
    </subcellularLocation>
</comment>
<comment type="similarity">
    <text evidence="6">Belongs to the SOFL plant protein family.</text>
</comment>
<proteinExistence type="inferred from homology"/>
<evidence type="ECO:0000256" key="5">
    <source>
        <dbReference type="ARBA" id="ARBA00023242"/>
    </source>
</evidence>
<feature type="compositionally biased region" description="Polar residues" evidence="7">
    <location>
        <begin position="163"/>
        <end position="174"/>
    </location>
</feature>
<feature type="region of interest" description="Disordered" evidence="7">
    <location>
        <begin position="130"/>
        <end position="174"/>
    </location>
</feature>
<keyword evidence="9" id="KW-1185">Reference proteome</keyword>
<organism evidence="8 9">
    <name type="scientific">Daucus carota subsp. sativus</name>
    <name type="common">Carrot</name>
    <dbReference type="NCBI Taxonomy" id="79200"/>
    <lineage>
        <taxon>Eukaryota</taxon>
        <taxon>Viridiplantae</taxon>
        <taxon>Streptophyta</taxon>
        <taxon>Embryophyta</taxon>
        <taxon>Tracheophyta</taxon>
        <taxon>Spermatophyta</taxon>
        <taxon>Magnoliopsida</taxon>
        <taxon>eudicotyledons</taxon>
        <taxon>Gunneridae</taxon>
        <taxon>Pentapetalae</taxon>
        <taxon>asterids</taxon>
        <taxon>campanulids</taxon>
        <taxon>Apiales</taxon>
        <taxon>Apiaceae</taxon>
        <taxon>Apioideae</taxon>
        <taxon>Scandiceae</taxon>
        <taxon>Daucinae</taxon>
        <taxon>Daucus</taxon>
        <taxon>Daucus sect. Daucus</taxon>
    </lineage>
</organism>
<dbReference type="AlphaFoldDB" id="A0AAF1BEE5"/>
<dbReference type="InterPro" id="IPR044670">
    <property type="entry name" value="SOFL"/>
</dbReference>
<keyword evidence="5" id="KW-0539">Nucleus</keyword>
<dbReference type="GO" id="GO:0009736">
    <property type="term" value="P:cytokinin-activated signaling pathway"/>
    <property type="evidence" value="ECO:0007669"/>
    <property type="project" value="UniProtKB-KW"/>
</dbReference>
<gene>
    <name evidence="8" type="ORF">DCAR_0933548</name>
</gene>
<dbReference type="Proteomes" id="UP000077755">
    <property type="component" value="Chromosome 9"/>
</dbReference>
<evidence type="ECO:0000256" key="6">
    <source>
        <dbReference type="ARBA" id="ARBA00024199"/>
    </source>
</evidence>
<sequence>MNSLFERECSSGYESGWTIYFEHENSLLSPHQKSANFYITEDHDEEDSSMVSDASSGPPHICDDGNFFIYPPNDVMFPEKNGQRKKNHDLRRKKDQEQVSFLDDTASSPIFNLSTNNLASSNVETSTETMLSFSQGHSSTQFEGKSRFQGHYGCGKSPASGEKLQQYQWNGKKR</sequence>
<evidence type="ECO:0000256" key="3">
    <source>
        <dbReference type="ARBA" id="ARBA00022712"/>
    </source>
</evidence>
<evidence type="ECO:0000256" key="4">
    <source>
        <dbReference type="ARBA" id="ARBA00022864"/>
    </source>
</evidence>
<reference evidence="8" key="2">
    <citation type="submission" date="2022-03" db="EMBL/GenBank/DDBJ databases">
        <title>Draft title - Genomic analysis of global carrot germplasm unveils the trajectory of domestication and the origin of high carotenoid orange carrot.</title>
        <authorList>
            <person name="Iorizzo M."/>
            <person name="Ellison S."/>
            <person name="Senalik D."/>
            <person name="Macko-Podgorni A."/>
            <person name="Grzebelus D."/>
            <person name="Bostan H."/>
            <person name="Rolling W."/>
            <person name="Curaba J."/>
            <person name="Simon P."/>
        </authorList>
    </citation>
    <scope>NUCLEOTIDE SEQUENCE</scope>
    <source>
        <tissue evidence="8">Leaf</tissue>
    </source>
</reference>
<evidence type="ECO:0000256" key="7">
    <source>
        <dbReference type="SAM" id="MobiDB-lite"/>
    </source>
</evidence>
<keyword evidence="4" id="KW-0932">Cytokinin signaling pathway</keyword>
<evidence type="ECO:0000313" key="8">
    <source>
        <dbReference type="EMBL" id="WOH14032.1"/>
    </source>
</evidence>
<dbReference type="EMBL" id="CP093351">
    <property type="protein sequence ID" value="WOH14032.1"/>
    <property type="molecule type" value="Genomic_DNA"/>
</dbReference>
<accession>A0AAF1BEE5</accession>
<feature type="compositionally biased region" description="Polar residues" evidence="7">
    <location>
        <begin position="130"/>
        <end position="143"/>
    </location>
</feature>
<dbReference type="KEGG" id="dcr:108202140"/>
<feature type="region of interest" description="Disordered" evidence="7">
    <location>
        <begin position="79"/>
        <end position="101"/>
    </location>
</feature>
<protein>
    <submittedName>
        <fullName evidence="8">Uncharacterized protein</fullName>
    </submittedName>
</protein>
<dbReference type="GO" id="GO:0009691">
    <property type="term" value="P:cytokinin biosynthetic process"/>
    <property type="evidence" value="ECO:0007669"/>
    <property type="project" value="UniProtKB-KW"/>
</dbReference>
<evidence type="ECO:0000256" key="1">
    <source>
        <dbReference type="ARBA" id="ARBA00004496"/>
    </source>
</evidence>
<dbReference type="PANTHER" id="PTHR33347">
    <property type="entry name" value="OSJNBA0091C07.3 PROTEIN"/>
    <property type="match status" value="1"/>
</dbReference>
<evidence type="ECO:0000313" key="9">
    <source>
        <dbReference type="Proteomes" id="UP000077755"/>
    </source>
</evidence>
<keyword evidence="3" id="KW-0203">Cytokinin biosynthesis</keyword>
<dbReference type="PANTHER" id="PTHR33347:SF1">
    <property type="entry name" value="PROTEIN SOB FIVE-LIKE 5"/>
    <property type="match status" value="1"/>
</dbReference>